<evidence type="ECO:0000313" key="3">
    <source>
        <dbReference type="Proteomes" id="UP000645828"/>
    </source>
</evidence>
<name>A0A811YS10_NYCPR</name>
<feature type="region of interest" description="Disordered" evidence="1">
    <location>
        <begin position="20"/>
        <end position="90"/>
    </location>
</feature>
<dbReference type="AlphaFoldDB" id="A0A811YS10"/>
<keyword evidence="3" id="KW-1185">Reference proteome</keyword>
<gene>
    <name evidence="2" type="ORF">NYPRO_LOCUS13155</name>
</gene>
<organism evidence="2 3">
    <name type="scientific">Nyctereutes procyonoides</name>
    <name type="common">Raccoon dog</name>
    <name type="synonym">Canis procyonoides</name>
    <dbReference type="NCBI Taxonomy" id="34880"/>
    <lineage>
        <taxon>Eukaryota</taxon>
        <taxon>Metazoa</taxon>
        <taxon>Chordata</taxon>
        <taxon>Craniata</taxon>
        <taxon>Vertebrata</taxon>
        <taxon>Euteleostomi</taxon>
        <taxon>Mammalia</taxon>
        <taxon>Eutheria</taxon>
        <taxon>Laurasiatheria</taxon>
        <taxon>Carnivora</taxon>
        <taxon>Caniformia</taxon>
        <taxon>Canidae</taxon>
        <taxon>Nyctereutes</taxon>
    </lineage>
</organism>
<protein>
    <submittedName>
        <fullName evidence="2">(raccoon dog) hypothetical protein</fullName>
    </submittedName>
</protein>
<feature type="region of interest" description="Disordered" evidence="1">
    <location>
        <begin position="145"/>
        <end position="168"/>
    </location>
</feature>
<reference evidence="2" key="1">
    <citation type="submission" date="2020-12" db="EMBL/GenBank/DDBJ databases">
        <authorList>
            <consortium name="Molecular Ecology Group"/>
        </authorList>
    </citation>
    <scope>NUCLEOTIDE SEQUENCE</scope>
    <source>
        <strain evidence="2">TBG_1078</strain>
    </source>
</reference>
<comment type="caution">
    <text evidence="2">The sequence shown here is derived from an EMBL/GenBank/DDBJ whole genome shotgun (WGS) entry which is preliminary data.</text>
</comment>
<evidence type="ECO:0000313" key="2">
    <source>
        <dbReference type="EMBL" id="CAD7680356.1"/>
    </source>
</evidence>
<dbReference type="Proteomes" id="UP000645828">
    <property type="component" value="Unassembled WGS sequence"/>
</dbReference>
<accession>A0A811YS10</accession>
<dbReference type="EMBL" id="CAJHUB010000749">
    <property type="protein sequence ID" value="CAD7680356.1"/>
    <property type="molecule type" value="Genomic_DNA"/>
</dbReference>
<evidence type="ECO:0000256" key="1">
    <source>
        <dbReference type="SAM" id="MobiDB-lite"/>
    </source>
</evidence>
<proteinExistence type="predicted"/>
<sequence length="168" mass="17596">MPGAESKPMHIVVPLLIHLPDLDESPVPLATPEEEEEAPVPAMEVPDMNVQPPASGEQRPAVPKQHPEPCQEPTPAPLAGPTEASGPVIEPVTAAGAECLVRVEMRAAESTPMHVVVTPLLHCPDLEEPAAPLATVEEELAPAPTIKVPDMPKESGVSGEQPVSAPEQ</sequence>